<evidence type="ECO:0000259" key="1">
    <source>
        <dbReference type="Pfam" id="PF14291"/>
    </source>
</evidence>
<dbReference type="PANTHER" id="PTHR45749:SF21">
    <property type="entry name" value="DUF4371 DOMAIN-CONTAINING PROTEIN"/>
    <property type="match status" value="1"/>
</dbReference>
<dbReference type="Proteomes" id="UP001174136">
    <property type="component" value="Unassembled WGS sequence"/>
</dbReference>
<evidence type="ECO:0000313" key="3">
    <source>
        <dbReference type="Proteomes" id="UP001174136"/>
    </source>
</evidence>
<dbReference type="AlphaFoldDB" id="A0AA47MEW7"/>
<comment type="caution">
    <text evidence="2">The sequence shown here is derived from an EMBL/GenBank/DDBJ whole genome shotgun (WGS) entry which is preliminary data.</text>
</comment>
<gene>
    <name evidence="2" type="ORF">N1851_024607</name>
</gene>
<dbReference type="PANTHER" id="PTHR45749">
    <property type="match status" value="1"/>
</dbReference>
<dbReference type="EMBL" id="JAOPHQ010004567">
    <property type="protein sequence ID" value="KAK0138849.1"/>
    <property type="molecule type" value="Genomic_DNA"/>
</dbReference>
<keyword evidence="3" id="KW-1185">Reference proteome</keyword>
<proteinExistence type="predicted"/>
<protein>
    <submittedName>
        <fullName evidence="2">Zinc finger MYM-type protein 1</fullName>
    </submittedName>
</protein>
<sequence>MFCFSCQLFMKEEKYESKVAWRTVGVDNWKKGTEKIKEHKKTEAHMVSMVRWSNFKQRPLEEAFRRADMEGQARREEERQRNREIMRRLIDITLYLARQNGAFRGQNESNTSLNKGNFLELVQLLSNYDSIKMHLDHINKIHSKQKTAHVSLLSNRTQNDIISAFATYVRGESLKEMDESKTFSILLDETTDVSHVEQVVLCCSFCPSNGNQGEIFTVLEENGLKVEDIRGQGYDGAANMSGGYSGPAVHEFKATTRKLYMCTAMPTVSTSSWWRVPNQSLHTFLARSPKRHAAFVKLQQTIVCELKRLSDTRWAGREDALRSLKKVLSAVVKLLQNMADSDPPDSAAGDARRLLRSIDFEFILCMEITTPIFNETAIASAALQRKNLDLSASYTIVEGVIERVKAMRTDEEFKKGKPRAAGIEVPEEIPGQARRRKVPQKYNFGSKSATEDYQAQDLEEHYRGKVFFSFLDRLSHELHRRFKGKNDTPYWVNPIRSSLPYCLTSLEGVN</sequence>
<dbReference type="InterPro" id="IPR025398">
    <property type="entry name" value="DUF4371"/>
</dbReference>
<evidence type="ECO:0000313" key="2">
    <source>
        <dbReference type="EMBL" id="KAK0138849.1"/>
    </source>
</evidence>
<dbReference type="Pfam" id="PF14291">
    <property type="entry name" value="DUF4371"/>
    <property type="match status" value="1"/>
</dbReference>
<organism evidence="2 3">
    <name type="scientific">Merluccius polli</name>
    <name type="common">Benguela hake</name>
    <name type="synonym">Merluccius cadenati</name>
    <dbReference type="NCBI Taxonomy" id="89951"/>
    <lineage>
        <taxon>Eukaryota</taxon>
        <taxon>Metazoa</taxon>
        <taxon>Chordata</taxon>
        <taxon>Craniata</taxon>
        <taxon>Vertebrata</taxon>
        <taxon>Euteleostomi</taxon>
        <taxon>Actinopterygii</taxon>
        <taxon>Neopterygii</taxon>
        <taxon>Teleostei</taxon>
        <taxon>Neoteleostei</taxon>
        <taxon>Acanthomorphata</taxon>
        <taxon>Zeiogadaria</taxon>
        <taxon>Gadariae</taxon>
        <taxon>Gadiformes</taxon>
        <taxon>Gadoidei</taxon>
        <taxon>Merlucciidae</taxon>
        <taxon>Merluccius</taxon>
    </lineage>
</organism>
<feature type="domain" description="DUF4371" evidence="1">
    <location>
        <begin position="86"/>
        <end position="211"/>
    </location>
</feature>
<reference evidence="2" key="1">
    <citation type="journal article" date="2023" name="Front. Mar. Sci.">
        <title>A new Merluccius polli reference genome to investigate the effects of global change in West African waters.</title>
        <authorList>
            <person name="Mateo J.L."/>
            <person name="Blanco-Fernandez C."/>
            <person name="Garcia-Vazquez E."/>
            <person name="Machado-Schiaffino G."/>
        </authorList>
    </citation>
    <scope>NUCLEOTIDE SEQUENCE</scope>
    <source>
        <strain evidence="2">C29</strain>
        <tissue evidence="2">Fin</tissue>
    </source>
</reference>
<accession>A0AA47MEW7</accession>
<name>A0AA47MEW7_MERPO</name>